<dbReference type="RefSeq" id="WP_158050902.1">
    <property type="nucleotide sequence ID" value="NZ_WBKB01000001.1"/>
</dbReference>
<proteinExistence type="predicted"/>
<feature type="compositionally biased region" description="Polar residues" evidence="1">
    <location>
        <begin position="100"/>
        <end position="109"/>
    </location>
</feature>
<sequence length="194" mass="21081">MTDHDSGVNPRRHPDLPNILHREPPHYGRGPTTHSTYGAGEPRIVMIGVEDPAGPPVYPINREVVTLGSSADCDIVLEGLLPHHATISHTHTDEYVLDSQGETHTSSAGEESPFDDAPKGARLRHGSEFRIGPHAFSFQRAEYADHGRPFGGREGGEGSKQSRQDAPPDYRDAHTGAIDQEKIARAREAGSQTD</sequence>
<feature type="region of interest" description="Disordered" evidence="1">
    <location>
        <begin position="1"/>
        <end position="38"/>
    </location>
</feature>
<comment type="caution">
    <text evidence="2">The sequence shown here is derived from an EMBL/GenBank/DDBJ whole genome shotgun (WGS) entry which is preliminary data.</text>
</comment>
<feature type="compositionally biased region" description="Basic and acidic residues" evidence="1">
    <location>
        <begin position="154"/>
        <end position="188"/>
    </location>
</feature>
<organism evidence="2 3">
    <name type="scientific">Gulosibacter chungangensis</name>
    <dbReference type="NCBI Taxonomy" id="979746"/>
    <lineage>
        <taxon>Bacteria</taxon>
        <taxon>Bacillati</taxon>
        <taxon>Actinomycetota</taxon>
        <taxon>Actinomycetes</taxon>
        <taxon>Micrococcales</taxon>
        <taxon>Microbacteriaceae</taxon>
        <taxon>Gulosibacter</taxon>
    </lineage>
</organism>
<evidence type="ECO:0000313" key="2">
    <source>
        <dbReference type="EMBL" id="KAB1644889.1"/>
    </source>
</evidence>
<dbReference type="EMBL" id="WBKB01000001">
    <property type="protein sequence ID" value="KAB1644889.1"/>
    <property type="molecule type" value="Genomic_DNA"/>
</dbReference>
<dbReference type="SUPFAM" id="SSF49879">
    <property type="entry name" value="SMAD/FHA domain"/>
    <property type="match status" value="1"/>
</dbReference>
<feature type="compositionally biased region" description="Basic and acidic residues" evidence="1">
    <location>
        <begin position="1"/>
        <end position="26"/>
    </location>
</feature>
<dbReference type="AlphaFoldDB" id="A0A7J5BHJ5"/>
<reference evidence="2 3" key="1">
    <citation type="submission" date="2019-09" db="EMBL/GenBank/DDBJ databases">
        <title>Phylogeny of genus Pseudoclavibacter and closely related genus.</title>
        <authorList>
            <person name="Li Y."/>
        </authorList>
    </citation>
    <scope>NUCLEOTIDE SEQUENCE [LARGE SCALE GENOMIC DNA]</scope>
    <source>
        <strain evidence="2 3">KCTC 13959</strain>
    </source>
</reference>
<name>A0A7J5BHJ5_9MICO</name>
<keyword evidence="3" id="KW-1185">Reference proteome</keyword>
<evidence type="ECO:0000313" key="3">
    <source>
        <dbReference type="Proteomes" id="UP000433493"/>
    </source>
</evidence>
<dbReference type="CDD" id="cd00060">
    <property type="entry name" value="FHA"/>
    <property type="match status" value="1"/>
</dbReference>
<dbReference type="Gene3D" id="2.60.200.20">
    <property type="match status" value="1"/>
</dbReference>
<accession>A0A7J5BHJ5</accession>
<feature type="region of interest" description="Disordered" evidence="1">
    <location>
        <begin position="100"/>
        <end position="121"/>
    </location>
</feature>
<protein>
    <submittedName>
        <fullName evidence="2">FHA domain-containing protein</fullName>
    </submittedName>
</protein>
<dbReference type="InterPro" id="IPR008984">
    <property type="entry name" value="SMAD_FHA_dom_sf"/>
</dbReference>
<dbReference type="Proteomes" id="UP000433493">
    <property type="component" value="Unassembled WGS sequence"/>
</dbReference>
<dbReference type="OrthoDB" id="5065133at2"/>
<evidence type="ECO:0000256" key="1">
    <source>
        <dbReference type="SAM" id="MobiDB-lite"/>
    </source>
</evidence>
<feature type="region of interest" description="Disordered" evidence="1">
    <location>
        <begin position="140"/>
        <end position="194"/>
    </location>
</feature>
<gene>
    <name evidence="2" type="ORF">F8O05_01050</name>
</gene>